<reference evidence="12 13" key="1">
    <citation type="journal article" date="2017" name="Int. J. Parasitol.">
        <title>The genome of the protozoan parasite Cystoisospora suis and a reverse vaccinology approach to identify vaccine candidates.</title>
        <authorList>
            <person name="Palmieri N."/>
            <person name="Shrestha A."/>
            <person name="Ruttkowski B."/>
            <person name="Beck T."/>
            <person name="Vogl C."/>
            <person name="Tomley F."/>
            <person name="Blake D.P."/>
            <person name="Joachim A."/>
        </authorList>
    </citation>
    <scope>NUCLEOTIDE SEQUENCE [LARGE SCALE GENOMIC DNA]</scope>
    <source>
        <strain evidence="12 13">Wien I</strain>
    </source>
</reference>
<dbReference type="InterPro" id="IPR022398">
    <property type="entry name" value="Peptidase_S8_His-AS"/>
</dbReference>
<dbReference type="InterPro" id="IPR023827">
    <property type="entry name" value="Peptidase_S8_Asp-AS"/>
</dbReference>
<evidence type="ECO:0000256" key="6">
    <source>
        <dbReference type="ARBA" id="ARBA00023529"/>
    </source>
</evidence>
<dbReference type="InterPro" id="IPR051048">
    <property type="entry name" value="Peptidase_S8/S53_subtilisin"/>
</dbReference>
<dbReference type="OrthoDB" id="531541at2759"/>
<feature type="chain" id="PRO_5012948416" description="subtilisin" evidence="10">
    <location>
        <begin position="24"/>
        <end position="519"/>
    </location>
</feature>
<dbReference type="InterPro" id="IPR036852">
    <property type="entry name" value="Peptidase_S8/S53_dom_sf"/>
</dbReference>
<keyword evidence="2 8" id="KW-0645">Protease</keyword>
<evidence type="ECO:0000256" key="3">
    <source>
        <dbReference type="ARBA" id="ARBA00022801"/>
    </source>
</evidence>
<protein>
    <recommendedName>
        <fullName evidence="7">subtilisin</fullName>
        <ecNumber evidence="7">3.4.21.62</ecNumber>
    </recommendedName>
</protein>
<dbReference type="GeneID" id="94425973"/>
<evidence type="ECO:0000313" key="13">
    <source>
        <dbReference type="Proteomes" id="UP000221165"/>
    </source>
</evidence>
<dbReference type="Pfam" id="PF00082">
    <property type="entry name" value="Peptidase_S8"/>
    <property type="match status" value="1"/>
</dbReference>
<dbReference type="Proteomes" id="UP000221165">
    <property type="component" value="Unassembled WGS sequence"/>
</dbReference>
<dbReference type="VEuPathDB" id="ToxoDB:CSUI_002562"/>
<keyword evidence="10" id="KW-0732">Signal</keyword>
<evidence type="ECO:0000256" key="2">
    <source>
        <dbReference type="ARBA" id="ARBA00022670"/>
    </source>
</evidence>
<dbReference type="PROSITE" id="PS00137">
    <property type="entry name" value="SUBTILASE_HIS"/>
    <property type="match status" value="1"/>
</dbReference>
<evidence type="ECO:0000256" key="8">
    <source>
        <dbReference type="PROSITE-ProRule" id="PRU01240"/>
    </source>
</evidence>
<dbReference type="GO" id="GO:0006508">
    <property type="term" value="P:proteolysis"/>
    <property type="evidence" value="ECO:0007669"/>
    <property type="project" value="UniProtKB-KW"/>
</dbReference>
<dbReference type="PROSITE" id="PS00136">
    <property type="entry name" value="SUBTILASE_ASP"/>
    <property type="match status" value="1"/>
</dbReference>
<dbReference type="PANTHER" id="PTHR43399">
    <property type="entry name" value="SUBTILISIN-RELATED"/>
    <property type="match status" value="1"/>
</dbReference>
<evidence type="ECO:0000256" key="9">
    <source>
        <dbReference type="RuleBase" id="RU003355"/>
    </source>
</evidence>
<keyword evidence="4 8" id="KW-0720">Serine protease</keyword>
<evidence type="ECO:0000256" key="10">
    <source>
        <dbReference type="SAM" id="SignalP"/>
    </source>
</evidence>
<dbReference type="EC" id="3.4.21.62" evidence="7"/>
<dbReference type="AlphaFoldDB" id="A0A2C6KHR2"/>
<dbReference type="InterPro" id="IPR000209">
    <property type="entry name" value="Peptidase_S8/S53_dom"/>
</dbReference>
<name>A0A2C6KHR2_9APIC</name>
<dbReference type="PROSITE" id="PS00138">
    <property type="entry name" value="SUBTILASE_SER"/>
    <property type="match status" value="1"/>
</dbReference>
<evidence type="ECO:0000256" key="4">
    <source>
        <dbReference type="ARBA" id="ARBA00022825"/>
    </source>
</evidence>
<dbReference type="CDD" id="cd07473">
    <property type="entry name" value="Peptidases_S8_Subtilisin_like"/>
    <property type="match status" value="1"/>
</dbReference>
<dbReference type="RefSeq" id="XP_067925256.1">
    <property type="nucleotide sequence ID" value="XM_068062762.1"/>
</dbReference>
<organism evidence="12 13">
    <name type="scientific">Cystoisospora suis</name>
    <dbReference type="NCBI Taxonomy" id="483139"/>
    <lineage>
        <taxon>Eukaryota</taxon>
        <taxon>Sar</taxon>
        <taxon>Alveolata</taxon>
        <taxon>Apicomplexa</taxon>
        <taxon>Conoidasida</taxon>
        <taxon>Coccidia</taxon>
        <taxon>Eucoccidiorida</taxon>
        <taxon>Eimeriorina</taxon>
        <taxon>Sarcocystidae</taxon>
        <taxon>Cystoisospora</taxon>
    </lineage>
</organism>
<dbReference type="PANTHER" id="PTHR43399:SF4">
    <property type="entry name" value="CELL WALL-ASSOCIATED PROTEASE"/>
    <property type="match status" value="1"/>
</dbReference>
<keyword evidence="13" id="KW-1185">Reference proteome</keyword>
<dbReference type="PROSITE" id="PS51892">
    <property type="entry name" value="SUBTILASE"/>
    <property type="match status" value="1"/>
</dbReference>
<feature type="signal peptide" evidence="10">
    <location>
        <begin position="1"/>
        <end position="23"/>
    </location>
</feature>
<evidence type="ECO:0000256" key="1">
    <source>
        <dbReference type="ARBA" id="ARBA00011073"/>
    </source>
</evidence>
<dbReference type="PRINTS" id="PR00723">
    <property type="entry name" value="SUBTILISIN"/>
</dbReference>
<feature type="active site" description="Charge relay system" evidence="8">
    <location>
        <position position="292"/>
    </location>
</feature>
<sequence>MPQLVPTCVLVILFLHTFGCTSSFAAQDGDSVANTTLTLMVTFHDSCNSSESTQQALRRSLSVSLQRGSRGGSLKASGTDNATVSMQVVSTKIASYEAYATTQFSVSFPGENEGVDGGLGVPSRCLVSDETLNRVGVDIIKLTDCPLLGSGELKLAFEQDPCVDSVEFDQTVKIIDEQEHFLGNTDAYHLDAAAGDDGGRRDRSRPLEEPYWRTIAGFDEAYPLAECLRSEVVAVIDTGVAYNHPLLRKNMWKNPGEIPGNGVDDDDNGFVDDAYGFNFVDNDGDISDDNGHGTHCAGIIGGLKDSETGAQGVCGTTSIAGLKFMGGNGSGVTSDAVKAVNYCIQMGIRISNNSWGGPGKTAALEKAVRKSNEAGHIFIAAAGNAGQNIDRSPSYPASYASPNIVAVAATDSSDSMASFSNIGARTVHVAAPGVAVLSTYPPDGFKKLSGTSMASPVVAGLAALLVSLPFHDHLQIKTAIMEGVDKVPACQGKVISGGRVNAANSIVWLAEQLGLQKLR</sequence>
<proteinExistence type="inferred from homology"/>
<keyword evidence="3 8" id="KW-0378">Hydrolase</keyword>
<dbReference type="InterPro" id="IPR023828">
    <property type="entry name" value="Peptidase_S8_Ser-AS"/>
</dbReference>
<accession>A0A2C6KHR2</accession>
<dbReference type="Gene3D" id="3.40.50.200">
    <property type="entry name" value="Peptidase S8/S53 domain"/>
    <property type="match status" value="1"/>
</dbReference>
<evidence type="ECO:0000313" key="12">
    <source>
        <dbReference type="EMBL" id="PHJ23581.1"/>
    </source>
</evidence>
<comment type="catalytic activity">
    <reaction evidence="6">
        <text>Hydrolysis of proteins with broad specificity for peptide bonds, and a preference for a large uncharged residue in P1. Hydrolyzes peptide amides.</text>
        <dbReference type="EC" id="3.4.21.62"/>
    </reaction>
</comment>
<dbReference type="GO" id="GO:0004252">
    <property type="term" value="F:serine-type endopeptidase activity"/>
    <property type="evidence" value="ECO:0007669"/>
    <property type="project" value="UniProtKB-UniRule"/>
</dbReference>
<feature type="active site" description="Charge relay system" evidence="8">
    <location>
        <position position="237"/>
    </location>
</feature>
<evidence type="ECO:0000259" key="11">
    <source>
        <dbReference type="Pfam" id="PF00082"/>
    </source>
</evidence>
<feature type="domain" description="Peptidase S8/S53" evidence="11">
    <location>
        <begin position="232"/>
        <end position="482"/>
    </location>
</feature>
<evidence type="ECO:0000256" key="5">
    <source>
        <dbReference type="ARBA" id="ARBA00023145"/>
    </source>
</evidence>
<dbReference type="InterPro" id="IPR015500">
    <property type="entry name" value="Peptidase_S8_subtilisin-rel"/>
</dbReference>
<dbReference type="SUPFAM" id="SSF52743">
    <property type="entry name" value="Subtilisin-like"/>
    <property type="match status" value="1"/>
</dbReference>
<gene>
    <name evidence="12" type="ORF">CSUI_002562</name>
</gene>
<dbReference type="InterPro" id="IPR034204">
    <property type="entry name" value="PfSUB1-like_cat_dom"/>
</dbReference>
<comment type="caution">
    <text evidence="12">The sequence shown here is derived from an EMBL/GenBank/DDBJ whole genome shotgun (WGS) entry which is preliminary data.</text>
</comment>
<feature type="active site" description="Charge relay system" evidence="8">
    <location>
        <position position="452"/>
    </location>
</feature>
<keyword evidence="5" id="KW-0865">Zymogen</keyword>
<evidence type="ECO:0000256" key="7">
    <source>
        <dbReference type="ARBA" id="ARBA00023619"/>
    </source>
</evidence>
<dbReference type="EMBL" id="MIGC01001075">
    <property type="protein sequence ID" value="PHJ23581.1"/>
    <property type="molecule type" value="Genomic_DNA"/>
</dbReference>
<comment type="similarity">
    <text evidence="1 8 9">Belongs to the peptidase S8 family.</text>
</comment>